<reference evidence="7 8" key="1">
    <citation type="submission" date="2021-01" db="EMBL/GenBank/DDBJ databases">
        <title>Whole genome shotgun sequence of Planobispora longispora NBRC 13918.</title>
        <authorList>
            <person name="Komaki H."/>
            <person name="Tamura T."/>
        </authorList>
    </citation>
    <scope>NUCLEOTIDE SEQUENCE [LARGE SCALE GENOMIC DNA]</scope>
    <source>
        <strain evidence="7 8">NBRC 13918</strain>
    </source>
</reference>
<feature type="compositionally biased region" description="Low complexity" evidence="5">
    <location>
        <begin position="138"/>
        <end position="153"/>
    </location>
</feature>
<dbReference type="InterPro" id="IPR006665">
    <property type="entry name" value="OmpA-like"/>
</dbReference>
<organism evidence="7 8">
    <name type="scientific">Planobispora longispora</name>
    <dbReference type="NCBI Taxonomy" id="28887"/>
    <lineage>
        <taxon>Bacteria</taxon>
        <taxon>Bacillati</taxon>
        <taxon>Actinomycetota</taxon>
        <taxon>Actinomycetes</taxon>
        <taxon>Streptosporangiales</taxon>
        <taxon>Streptosporangiaceae</taxon>
        <taxon>Planobispora</taxon>
    </lineage>
</organism>
<evidence type="ECO:0000256" key="2">
    <source>
        <dbReference type="ARBA" id="ARBA00023136"/>
    </source>
</evidence>
<keyword evidence="2 4" id="KW-0472">Membrane</keyword>
<dbReference type="PANTHER" id="PTHR30329">
    <property type="entry name" value="STATOR ELEMENT OF FLAGELLAR MOTOR COMPLEX"/>
    <property type="match status" value="1"/>
</dbReference>
<comment type="caution">
    <text evidence="7">The sequence shown here is derived from an EMBL/GenBank/DDBJ whole genome shotgun (WGS) entry which is preliminary data.</text>
</comment>
<dbReference type="SUPFAM" id="SSF103088">
    <property type="entry name" value="OmpA-like"/>
    <property type="match status" value="1"/>
</dbReference>
<dbReference type="InterPro" id="IPR050330">
    <property type="entry name" value="Bact_OuterMem_StrucFunc"/>
</dbReference>
<protein>
    <recommendedName>
        <fullName evidence="6">OmpA-like domain-containing protein</fullName>
    </recommendedName>
</protein>
<evidence type="ECO:0000259" key="6">
    <source>
        <dbReference type="PROSITE" id="PS51123"/>
    </source>
</evidence>
<evidence type="ECO:0000256" key="4">
    <source>
        <dbReference type="PROSITE-ProRule" id="PRU00473"/>
    </source>
</evidence>
<feature type="compositionally biased region" description="Basic and acidic residues" evidence="5">
    <location>
        <begin position="287"/>
        <end position="311"/>
    </location>
</feature>
<dbReference type="AlphaFoldDB" id="A0A8J3RRP0"/>
<dbReference type="CDD" id="cd07185">
    <property type="entry name" value="OmpA_C-like"/>
    <property type="match status" value="1"/>
</dbReference>
<feature type="compositionally biased region" description="Polar residues" evidence="5">
    <location>
        <begin position="315"/>
        <end position="328"/>
    </location>
</feature>
<keyword evidence="8" id="KW-1185">Reference proteome</keyword>
<dbReference type="Pfam" id="PF00691">
    <property type="entry name" value="OmpA"/>
    <property type="match status" value="1"/>
</dbReference>
<keyword evidence="3" id="KW-0998">Cell outer membrane</keyword>
<evidence type="ECO:0000313" key="8">
    <source>
        <dbReference type="Proteomes" id="UP000616724"/>
    </source>
</evidence>
<name>A0A8J3RRP0_9ACTN</name>
<dbReference type="PANTHER" id="PTHR30329:SF21">
    <property type="entry name" value="LIPOPROTEIN YIAD-RELATED"/>
    <property type="match status" value="1"/>
</dbReference>
<dbReference type="Proteomes" id="UP000616724">
    <property type="component" value="Unassembled WGS sequence"/>
</dbReference>
<dbReference type="RefSeq" id="WP_203892890.1">
    <property type="nucleotide sequence ID" value="NZ_BOOH01000039.1"/>
</dbReference>
<dbReference type="EMBL" id="BOOH01000039">
    <property type="protein sequence ID" value="GIH78384.1"/>
    <property type="molecule type" value="Genomic_DNA"/>
</dbReference>
<dbReference type="Gene3D" id="3.30.1330.60">
    <property type="entry name" value="OmpA-like domain"/>
    <property type="match status" value="1"/>
</dbReference>
<dbReference type="PRINTS" id="PR01021">
    <property type="entry name" value="OMPADOMAIN"/>
</dbReference>
<gene>
    <name evidence="7" type="ORF">Plo01_48130</name>
</gene>
<dbReference type="PROSITE" id="PS51123">
    <property type="entry name" value="OMPA_2"/>
    <property type="match status" value="1"/>
</dbReference>
<dbReference type="InterPro" id="IPR006664">
    <property type="entry name" value="OMP_bac"/>
</dbReference>
<dbReference type="InterPro" id="IPR036737">
    <property type="entry name" value="OmpA-like_sf"/>
</dbReference>
<sequence length="484" mass="53100">MLDYHLSAPFKVEVKAIERHPTLTALKMEITTTQPDKAASGNFGYEVPTPYNVGFARFRLLDPVGRKMYFTLRENDWEGIAFGTRNRLDFDEKFADDFRPGVRYPVEVYFPPLPPEVEQITVAPDFVMEPMTGVPVTEGASEPSAEPGSSAEPTAGSEHRWPVVLPSGNVWSWVADLQELVETPQRTTTQEGATETIGLRTDVLFAFDQAKLSAEAAAVLDEVVEETRRRADPAKPPVVIEGHTDAKGSDSYNEALSIRRARAVQAYFARELGTGYRYEVAGKGEKEPIARNEKQDGGDNPEGRARNRRVEISYQIKQQGPDVTTTAGPSADDVRGSTREPAPFRADPGPVVGSLTKTLAHEGGELRVDFHPFYRDGAYIVAAFDVVNSGTAWFQPAPEPFVGWQYEFSRAADFGAFTLVEPATGARYHPVRFNETGFAESPMMALDPGESLRSYVYYPAPADGVKTVTLEAEGIGSVPGIPIS</sequence>
<feature type="region of interest" description="Disordered" evidence="5">
    <location>
        <begin position="133"/>
        <end position="161"/>
    </location>
</feature>
<feature type="domain" description="OmpA-like" evidence="6">
    <location>
        <begin position="192"/>
        <end position="318"/>
    </location>
</feature>
<evidence type="ECO:0000313" key="7">
    <source>
        <dbReference type="EMBL" id="GIH78384.1"/>
    </source>
</evidence>
<evidence type="ECO:0000256" key="1">
    <source>
        <dbReference type="ARBA" id="ARBA00004442"/>
    </source>
</evidence>
<dbReference type="GO" id="GO:0009279">
    <property type="term" value="C:cell outer membrane"/>
    <property type="evidence" value="ECO:0007669"/>
    <property type="project" value="UniProtKB-SubCell"/>
</dbReference>
<accession>A0A8J3RRP0</accession>
<evidence type="ECO:0000256" key="5">
    <source>
        <dbReference type="SAM" id="MobiDB-lite"/>
    </source>
</evidence>
<comment type="subcellular location">
    <subcellularLocation>
        <location evidence="1">Cell outer membrane</location>
    </subcellularLocation>
</comment>
<evidence type="ECO:0000256" key="3">
    <source>
        <dbReference type="ARBA" id="ARBA00023237"/>
    </source>
</evidence>
<proteinExistence type="predicted"/>
<feature type="region of interest" description="Disordered" evidence="5">
    <location>
        <begin position="287"/>
        <end position="350"/>
    </location>
</feature>